<dbReference type="GO" id="GO:0003735">
    <property type="term" value="F:structural constituent of ribosome"/>
    <property type="evidence" value="ECO:0007669"/>
    <property type="project" value="InterPro"/>
</dbReference>
<dbReference type="GO" id="GO:0006412">
    <property type="term" value="P:translation"/>
    <property type="evidence" value="ECO:0007669"/>
    <property type="project" value="InterPro"/>
</dbReference>
<evidence type="ECO:0000256" key="3">
    <source>
        <dbReference type="ARBA" id="ARBA00023274"/>
    </source>
</evidence>
<dbReference type="GO" id="GO:0005840">
    <property type="term" value="C:ribosome"/>
    <property type="evidence" value="ECO:0007669"/>
    <property type="project" value="UniProtKB-KW"/>
</dbReference>
<evidence type="ECO:0000256" key="1">
    <source>
        <dbReference type="ARBA" id="ARBA00010528"/>
    </source>
</evidence>
<keyword evidence="2 4" id="KW-0689">Ribosomal protein</keyword>
<organism evidence="4 5">
    <name type="scientific">Lynx pardinus</name>
    <name type="common">Iberian lynx</name>
    <name type="synonym">Felis pardina</name>
    <dbReference type="NCBI Taxonomy" id="191816"/>
    <lineage>
        <taxon>Eukaryota</taxon>
        <taxon>Metazoa</taxon>
        <taxon>Chordata</taxon>
        <taxon>Craniata</taxon>
        <taxon>Vertebrata</taxon>
        <taxon>Euteleostomi</taxon>
        <taxon>Mammalia</taxon>
        <taxon>Eutheria</taxon>
        <taxon>Laurasiatheria</taxon>
        <taxon>Carnivora</taxon>
        <taxon>Feliformia</taxon>
        <taxon>Felidae</taxon>
        <taxon>Felinae</taxon>
        <taxon>Lynx</taxon>
    </lineage>
</organism>
<evidence type="ECO:0000313" key="4">
    <source>
        <dbReference type="EMBL" id="VFV37013.1"/>
    </source>
</evidence>
<sequence>PYHHCSCLKDHRIEEVPELPPVVEDDVEGYKKTKEAVLLLKTLKAKNEIKKVYASLYMRNGKGKM</sequence>
<keyword evidence="5" id="KW-1185">Reference proteome</keyword>
<dbReference type="InterPro" id="IPR045240">
    <property type="entry name" value="Ribosomal_uL4_euk/arch"/>
</dbReference>
<comment type="similarity">
    <text evidence="1">Belongs to the universal ribosomal protein uL4 family.</text>
</comment>
<proteinExistence type="inferred from homology"/>
<evidence type="ECO:0000256" key="2">
    <source>
        <dbReference type="ARBA" id="ARBA00022980"/>
    </source>
</evidence>
<evidence type="ECO:0000313" key="5">
    <source>
        <dbReference type="Proteomes" id="UP000386466"/>
    </source>
</evidence>
<protein>
    <submittedName>
        <fullName evidence="4">60s ribosomal protein l4</fullName>
    </submittedName>
</protein>
<gene>
    <name evidence="4" type="ORF">LYPA_23C002779</name>
</gene>
<keyword evidence="3" id="KW-0687">Ribonucleoprotein</keyword>
<dbReference type="InterPro" id="IPR023574">
    <property type="entry name" value="Ribosomal_uL4_dom_sf"/>
</dbReference>
<name>A0A485NXS1_LYNPA</name>
<dbReference type="Proteomes" id="UP000386466">
    <property type="component" value="Unassembled WGS sequence"/>
</dbReference>
<dbReference type="Gene3D" id="3.40.1370.10">
    <property type="match status" value="1"/>
</dbReference>
<accession>A0A485NXS1</accession>
<dbReference type="SUPFAM" id="SSF52166">
    <property type="entry name" value="Ribosomal protein L4"/>
    <property type="match status" value="1"/>
</dbReference>
<dbReference type="EMBL" id="CAAGRJ010023721">
    <property type="protein sequence ID" value="VFV37013.1"/>
    <property type="molecule type" value="Genomic_DNA"/>
</dbReference>
<reference evidence="4 5" key="1">
    <citation type="submission" date="2019-01" db="EMBL/GenBank/DDBJ databases">
        <authorList>
            <person name="Alioto T."/>
            <person name="Alioto T."/>
        </authorList>
    </citation>
    <scope>NUCLEOTIDE SEQUENCE [LARGE SCALE GENOMIC DNA]</scope>
</reference>
<dbReference type="PANTHER" id="PTHR19431">
    <property type="entry name" value="60S RIBOSOMAL PROTEIN L4"/>
    <property type="match status" value="1"/>
</dbReference>
<dbReference type="GO" id="GO:1990904">
    <property type="term" value="C:ribonucleoprotein complex"/>
    <property type="evidence" value="ECO:0007669"/>
    <property type="project" value="UniProtKB-KW"/>
</dbReference>
<dbReference type="AlphaFoldDB" id="A0A485NXS1"/>
<feature type="non-terminal residue" evidence="4">
    <location>
        <position position="1"/>
    </location>
</feature>